<dbReference type="RefSeq" id="WP_099107646.1">
    <property type="nucleotide sequence ID" value="NZ_JAATJF010000003.1"/>
</dbReference>
<sequence>MMHFLYTITKQGKGATWLIALFCCLGPLNAYAQELISGKVTDETGDPLIGVSVLVQGTNSGTTTDVDGNFSLTAATDAVLEVSYIGYETQTIPLNGRTKVDISLGGSAEILDEVVVIGYGTVKKSDVTGAVSSVGTEEIQAFPVLNAGQALQGRAAGVSVQTTNGGEPGADISIRVRGSSSLNASSNPLVVVDGFVGAAFPQQNDIASIEILKDASATAIYGSRGSGGVILVTTKKGRSGKATIEFNSTYSDQRTTNRLDLLDANGFAQYQNMIRTNAGDAPYSQGLVDTDWQDEIYRTGSTMNQQLSVSGGSDNVNYYFSGTYFDQEGIIVNSEFEKIQFLANVDARIGSRLNVGINTITSRSEQDGVSTQSTGSDNIGSVNGGGDDVVSLAFRFAPDVGRFDENGNFSQNTVGDDIENPWAVATQITNVTKTDNSRTNIYADFMILEGLNFKTTLGYRTQNGTEGYFKPQTFVLSAGGGYLESVKRTNLLNENYLTYARQIGNGNVTATVGHSYQKFTTEGMEAGARGLLTDAFSFYNLEAGLIDQRTVDSRFSESEIESVFGRVNLEWANKYLITATVRRDGASNFAANNKYATFPSVAIGWKVSQEDFLIDNPTLSNLKLRLSYGLTGNQAIGPYASLATYRVQAPTVVGGAFAVDLAREANPDLKWETSYQTNAGIDVGLYRDRISFSIDYYNIDTKDLLAIDRASNFYLGTSDLDVLRNVGSINNRGVEFSLNSTNINKGNFKWSSNFNIARNRSEIIELSGGSEILGSGAPGYFAGGNTYTLREGEPLGLFWGLDYRGVYQGGEVPAGTALKEVSLDGDGNPIPGEPLFAEVPDAEGNLDGVIDDNDRQIIGDPNPDFTYGLSNTFTYKNLDLSIFFQGSAGGDIYNLTAVQLYNGDSNGLTDVLNSWTPDNTNTDIPRAAIRGRERSSRFVEDGSYLRLKNVALGYSFPINNFLQRASISALRLSFSAQNLLTFTNYSGLDPEVSYFGSGGESSGDDNVIRGHDFGNYPNLRSATVSLNLKF</sequence>
<evidence type="ECO:0000256" key="4">
    <source>
        <dbReference type="ARBA" id="ARBA00022692"/>
    </source>
</evidence>
<feature type="chain" id="PRO_5013854247" evidence="8">
    <location>
        <begin position="33"/>
        <end position="1030"/>
    </location>
</feature>
<dbReference type="FunFam" id="2.60.40.1120:FF:000003">
    <property type="entry name" value="Outer membrane protein Omp121"/>
    <property type="match status" value="1"/>
</dbReference>
<dbReference type="Gene3D" id="2.40.170.20">
    <property type="entry name" value="TonB-dependent receptor, beta-barrel domain"/>
    <property type="match status" value="1"/>
</dbReference>
<organism evidence="10 11">
    <name type="scientific">Neolewinella marina</name>
    <dbReference type="NCBI Taxonomy" id="438751"/>
    <lineage>
        <taxon>Bacteria</taxon>
        <taxon>Pseudomonadati</taxon>
        <taxon>Bacteroidota</taxon>
        <taxon>Saprospiria</taxon>
        <taxon>Saprospirales</taxon>
        <taxon>Lewinellaceae</taxon>
        <taxon>Neolewinella</taxon>
    </lineage>
</organism>
<gene>
    <name evidence="10" type="ORF">CGL56_16280</name>
</gene>
<dbReference type="AlphaFoldDB" id="A0A2G0CBM7"/>
<dbReference type="Pfam" id="PF07715">
    <property type="entry name" value="Plug"/>
    <property type="match status" value="1"/>
</dbReference>
<dbReference type="PROSITE" id="PS52016">
    <property type="entry name" value="TONB_DEPENDENT_REC_3"/>
    <property type="match status" value="1"/>
</dbReference>
<evidence type="ECO:0000259" key="9">
    <source>
        <dbReference type="Pfam" id="PF07715"/>
    </source>
</evidence>
<keyword evidence="4 7" id="KW-0812">Transmembrane</keyword>
<keyword evidence="6 7" id="KW-0998">Cell outer membrane</keyword>
<feature type="domain" description="TonB-dependent receptor plug" evidence="9">
    <location>
        <begin position="124"/>
        <end position="229"/>
    </location>
</feature>
<reference evidence="10 11" key="1">
    <citation type="submission" date="2017-10" db="EMBL/GenBank/DDBJ databases">
        <title>The draft genome sequence of Lewinella marina KCTC 32374.</title>
        <authorList>
            <person name="Wang K."/>
        </authorList>
    </citation>
    <scope>NUCLEOTIDE SEQUENCE [LARGE SCALE GENOMIC DNA]</scope>
    <source>
        <strain evidence="10 11">MKG-38</strain>
    </source>
</reference>
<name>A0A2G0CBM7_9BACT</name>
<proteinExistence type="inferred from homology"/>
<evidence type="ECO:0000256" key="1">
    <source>
        <dbReference type="ARBA" id="ARBA00004571"/>
    </source>
</evidence>
<dbReference type="Gene3D" id="2.170.130.10">
    <property type="entry name" value="TonB-dependent receptor, plug domain"/>
    <property type="match status" value="1"/>
</dbReference>
<evidence type="ECO:0000256" key="7">
    <source>
        <dbReference type="PROSITE-ProRule" id="PRU01360"/>
    </source>
</evidence>
<keyword evidence="5 7" id="KW-0472">Membrane</keyword>
<comment type="similarity">
    <text evidence="7">Belongs to the TonB-dependent receptor family.</text>
</comment>
<comment type="caution">
    <text evidence="10">The sequence shown here is derived from an EMBL/GenBank/DDBJ whole genome shotgun (WGS) entry which is preliminary data.</text>
</comment>
<dbReference type="InterPro" id="IPR037066">
    <property type="entry name" value="Plug_dom_sf"/>
</dbReference>
<accession>A0A2G0CBM7</accession>
<evidence type="ECO:0000256" key="2">
    <source>
        <dbReference type="ARBA" id="ARBA00022448"/>
    </source>
</evidence>
<feature type="signal peptide" evidence="8">
    <location>
        <begin position="1"/>
        <end position="32"/>
    </location>
</feature>
<dbReference type="EMBL" id="PDLO01000009">
    <property type="protein sequence ID" value="PHK97362.1"/>
    <property type="molecule type" value="Genomic_DNA"/>
</dbReference>
<keyword evidence="11" id="KW-1185">Reference proteome</keyword>
<dbReference type="Pfam" id="PF13715">
    <property type="entry name" value="CarbopepD_reg_2"/>
    <property type="match status" value="1"/>
</dbReference>
<dbReference type="InterPro" id="IPR036942">
    <property type="entry name" value="Beta-barrel_TonB_sf"/>
</dbReference>
<comment type="subcellular location">
    <subcellularLocation>
        <location evidence="1 7">Cell outer membrane</location>
        <topology evidence="1 7">Multi-pass membrane protein</topology>
    </subcellularLocation>
</comment>
<keyword evidence="8" id="KW-0732">Signal</keyword>
<dbReference type="InterPro" id="IPR039426">
    <property type="entry name" value="TonB-dep_rcpt-like"/>
</dbReference>
<dbReference type="SUPFAM" id="SSF49464">
    <property type="entry name" value="Carboxypeptidase regulatory domain-like"/>
    <property type="match status" value="1"/>
</dbReference>
<protein>
    <submittedName>
        <fullName evidence="10">SusC/RagA family protein</fullName>
    </submittedName>
</protein>
<dbReference type="NCBIfam" id="TIGR04057">
    <property type="entry name" value="SusC_RagA_signa"/>
    <property type="match status" value="1"/>
</dbReference>
<evidence type="ECO:0000313" key="11">
    <source>
        <dbReference type="Proteomes" id="UP000226437"/>
    </source>
</evidence>
<dbReference type="InterPro" id="IPR023997">
    <property type="entry name" value="TonB-dep_OMP_SusC/RagA_CS"/>
</dbReference>
<evidence type="ECO:0000256" key="5">
    <source>
        <dbReference type="ARBA" id="ARBA00023136"/>
    </source>
</evidence>
<dbReference type="InterPro" id="IPR023996">
    <property type="entry name" value="TonB-dep_OMP_SusC/RagA"/>
</dbReference>
<evidence type="ECO:0000256" key="6">
    <source>
        <dbReference type="ARBA" id="ARBA00023237"/>
    </source>
</evidence>
<dbReference type="OrthoDB" id="9768177at2"/>
<evidence type="ECO:0000256" key="8">
    <source>
        <dbReference type="SAM" id="SignalP"/>
    </source>
</evidence>
<dbReference type="GO" id="GO:0009279">
    <property type="term" value="C:cell outer membrane"/>
    <property type="evidence" value="ECO:0007669"/>
    <property type="project" value="UniProtKB-SubCell"/>
</dbReference>
<keyword evidence="3 7" id="KW-1134">Transmembrane beta strand</keyword>
<evidence type="ECO:0000256" key="3">
    <source>
        <dbReference type="ARBA" id="ARBA00022452"/>
    </source>
</evidence>
<dbReference type="Gene3D" id="2.60.40.1120">
    <property type="entry name" value="Carboxypeptidase-like, regulatory domain"/>
    <property type="match status" value="1"/>
</dbReference>
<dbReference type="InterPro" id="IPR012910">
    <property type="entry name" value="Plug_dom"/>
</dbReference>
<evidence type="ECO:0000313" key="10">
    <source>
        <dbReference type="EMBL" id="PHK97362.1"/>
    </source>
</evidence>
<dbReference type="NCBIfam" id="TIGR04056">
    <property type="entry name" value="OMP_RagA_SusC"/>
    <property type="match status" value="1"/>
</dbReference>
<dbReference type="InterPro" id="IPR008969">
    <property type="entry name" value="CarboxyPept-like_regulatory"/>
</dbReference>
<dbReference type="Proteomes" id="UP000226437">
    <property type="component" value="Unassembled WGS sequence"/>
</dbReference>
<dbReference type="SUPFAM" id="SSF56935">
    <property type="entry name" value="Porins"/>
    <property type="match status" value="1"/>
</dbReference>
<keyword evidence="2 7" id="KW-0813">Transport</keyword>